<feature type="transmembrane region" description="Helical" evidence="1">
    <location>
        <begin position="93"/>
        <end position="110"/>
    </location>
</feature>
<reference evidence="2 3" key="1">
    <citation type="submission" date="2018-06" db="EMBL/GenBank/DDBJ databases">
        <title>Comparative genomics reveals the genomic features of Rhizophagus irregularis, R. cerebriforme, R. diaphanum and Gigaspora rosea, and their symbiotic lifestyle signature.</title>
        <authorList>
            <person name="Morin E."/>
            <person name="San Clemente H."/>
            <person name="Chen E.C.H."/>
            <person name="De La Providencia I."/>
            <person name="Hainaut M."/>
            <person name="Kuo A."/>
            <person name="Kohler A."/>
            <person name="Murat C."/>
            <person name="Tang N."/>
            <person name="Roy S."/>
            <person name="Loubradou J."/>
            <person name="Henrissat B."/>
            <person name="Grigoriev I.V."/>
            <person name="Corradi N."/>
            <person name="Roux C."/>
            <person name="Martin F.M."/>
        </authorList>
    </citation>
    <scope>NUCLEOTIDE SEQUENCE [LARGE SCALE GENOMIC DNA]</scope>
    <source>
        <strain evidence="2 3">DAOM 227022</strain>
    </source>
</reference>
<feature type="transmembrane region" description="Helical" evidence="1">
    <location>
        <begin position="156"/>
        <end position="177"/>
    </location>
</feature>
<evidence type="ECO:0000256" key="1">
    <source>
        <dbReference type="SAM" id="Phobius"/>
    </source>
</evidence>
<evidence type="ECO:0000313" key="2">
    <source>
        <dbReference type="EMBL" id="RIA88641.1"/>
    </source>
</evidence>
<evidence type="ECO:0000313" key="3">
    <source>
        <dbReference type="Proteomes" id="UP000265703"/>
    </source>
</evidence>
<keyword evidence="1" id="KW-0472">Membrane</keyword>
<dbReference type="EMBL" id="QKYT01000254">
    <property type="protein sequence ID" value="RIA88641.1"/>
    <property type="molecule type" value="Genomic_DNA"/>
</dbReference>
<feature type="transmembrane region" description="Helical" evidence="1">
    <location>
        <begin position="230"/>
        <end position="252"/>
    </location>
</feature>
<comment type="caution">
    <text evidence="2">The sequence shown here is derived from an EMBL/GenBank/DDBJ whole genome shotgun (WGS) entry which is preliminary data.</text>
</comment>
<sequence length="277" mass="31261">MSRYNLFLRASNVVAFILVIIVNSVVHVNYSKKPDEPVNNSTRIACNWTVPETHLLPADYTFGIWGLIYGLLFGFVIYQWFEAAETATVEGIKFYYVIASVLNISWLLIWSNKNHLGVIIDSFVLAALCAITFKAYDNVTTFYPPKNLADRLFIHYPFTIYAAWALVATVLNFWVAFSFLDTVFLSTFAVICLGFVGHSFVDYHKRHDVVFAATIAWALVGIAVRQQDTLAILIASSVSSGLILGGILRVWVNQGRAWLELRRNRLRGIDETDPLIP</sequence>
<keyword evidence="1" id="KW-1133">Transmembrane helix</keyword>
<gene>
    <name evidence="2" type="ORF">C1645_826051</name>
</gene>
<accession>A0A397T0H0</accession>
<protein>
    <recommendedName>
        <fullName evidence="4">Tryptophan-rich sensory protein</fullName>
    </recommendedName>
</protein>
<feature type="transmembrane region" description="Helical" evidence="1">
    <location>
        <begin position="12"/>
        <end position="30"/>
    </location>
</feature>
<feature type="transmembrane region" description="Helical" evidence="1">
    <location>
        <begin position="183"/>
        <end position="201"/>
    </location>
</feature>
<proteinExistence type="predicted"/>
<dbReference type="Proteomes" id="UP000265703">
    <property type="component" value="Unassembled WGS sequence"/>
</dbReference>
<dbReference type="AlphaFoldDB" id="A0A397T0H0"/>
<dbReference type="PANTHER" id="PTHR33802">
    <property type="entry name" value="SI:CH211-161H7.5-RELATED"/>
    <property type="match status" value="1"/>
</dbReference>
<keyword evidence="1" id="KW-0812">Transmembrane</keyword>
<feature type="transmembrane region" description="Helical" evidence="1">
    <location>
        <begin position="62"/>
        <end position="81"/>
    </location>
</feature>
<dbReference type="PANTHER" id="PTHR33802:SF1">
    <property type="entry name" value="XK-RELATED PROTEIN"/>
    <property type="match status" value="1"/>
</dbReference>
<evidence type="ECO:0008006" key="4">
    <source>
        <dbReference type="Google" id="ProtNLM"/>
    </source>
</evidence>
<feature type="transmembrane region" description="Helical" evidence="1">
    <location>
        <begin position="116"/>
        <end position="136"/>
    </location>
</feature>
<organism evidence="2 3">
    <name type="scientific">Glomus cerebriforme</name>
    <dbReference type="NCBI Taxonomy" id="658196"/>
    <lineage>
        <taxon>Eukaryota</taxon>
        <taxon>Fungi</taxon>
        <taxon>Fungi incertae sedis</taxon>
        <taxon>Mucoromycota</taxon>
        <taxon>Glomeromycotina</taxon>
        <taxon>Glomeromycetes</taxon>
        <taxon>Glomerales</taxon>
        <taxon>Glomeraceae</taxon>
        <taxon>Glomus</taxon>
    </lineage>
</organism>
<feature type="transmembrane region" description="Helical" evidence="1">
    <location>
        <begin position="208"/>
        <end position="224"/>
    </location>
</feature>
<name>A0A397T0H0_9GLOM</name>
<keyword evidence="3" id="KW-1185">Reference proteome</keyword>
<dbReference type="OrthoDB" id="5586934at2759"/>